<dbReference type="SUPFAM" id="SSF143422">
    <property type="entry name" value="Transposase IS200-like"/>
    <property type="match status" value="1"/>
</dbReference>
<reference evidence="3" key="1">
    <citation type="submission" date="2017-04" db="EMBL/GenBank/DDBJ databases">
        <authorList>
            <person name="Varghese N."/>
            <person name="Submissions S."/>
        </authorList>
    </citation>
    <scope>NUCLEOTIDE SEQUENCE [LARGE SCALE GENOMIC DNA]</scope>
    <source>
        <strain evidence="3">DSM 22618</strain>
    </source>
</reference>
<dbReference type="InterPro" id="IPR002686">
    <property type="entry name" value="Transposase_17"/>
</dbReference>
<dbReference type="Pfam" id="PF01797">
    <property type="entry name" value="Y1_Tnp"/>
    <property type="match status" value="1"/>
</dbReference>
<dbReference type="GO" id="GO:0003677">
    <property type="term" value="F:DNA binding"/>
    <property type="evidence" value="ECO:0007669"/>
    <property type="project" value="InterPro"/>
</dbReference>
<dbReference type="AlphaFoldDB" id="A0A1Y6B999"/>
<feature type="non-terminal residue" evidence="2">
    <location>
        <position position="135"/>
    </location>
</feature>
<organism evidence="2 3">
    <name type="scientific">Pseudogulbenkiania subflava DSM 22618</name>
    <dbReference type="NCBI Taxonomy" id="1123014"/>
    <lineage>
        <taxon>Bacteria</taxon>
        <taxon>Pseudomonadati</taxon>
        <taxon>Pseudomonadota</taxon>
        <taxon>Betaproteobacteria</taxon>
        <taxon>Neisseriales</taxon>
        <taxon>Chromobacteriaceae</taxon>
        <taxon>Pseudogulbenkiania</taxon>
    </lineage>
</organism>
<name>A0A1Y6B999_9NEIS</name>
<dbReference type="PANTHER" id="PTHR33360:SF2">
    <property type="entry name" value="TRANSPOSASE FOR INSERTION SEQUENCE ELEMENT IS200"/>
    <property type="match status" value="1"/>
</dbReference>
<evidence type="ECO:0000259" key="1">
    <source>
        <dbReference type="SMART" id="SM01321"/>
    </source>
</evidence>
<evidence type="ECO:0000313" key="2">
    <source>
        <dbReference type="EMBL" id="SME99639.1"/>
    </source>
</evidence>
<dbReference type="InterPro" id="IPR036515">
    <property type="entry name" value="Transposase_17_sf"/>
</dbReference>
<dbReference type="NCBIfam" id="NF033573">
    <property type="entry name" value="transpos_IS200"/>
    <property type="match status" value="1"/>
</dbReference>
<sequence length="135" mass="15931">MSRFQRASHVLWHCQYHLVWVPKYRFRVLKGAVGKEVYKCVMVFCQQLGCEVVELNVQVDHVHLLVKVPPKLAISELMGVLKGRTAIRLFNVFPYMRKKPFWGNHFWAKGYCVDTVGLNSEMIQKYVKFQEKEEL</sequence>
<accession>A0A1Y6B999</accession>
<dbReference type="STRING" id="1123014.SAMN02745746_00644"/>
<feature type="domain" description="Transposase IS200-like" evidence="1">
    <location>
        <begin position="11"/>
        <end position="130"/>
    </location>
</feature>
<protein>
    <submittedName>
        <fullName evidence="2">Putative transposase</fullName>
    </submittedName>
</protein>
<gene>
    <name evidence="2" type="ORF">SAMN02745746_00644</name>
</gene>
<dbReference type="RefSeq" id="WP_085274993.1">
    <property type="nucleotide sequence ID" value="NZ_FXAG01000002.1"/>
</dbReference>
<dbReference type="GO" id="GO:0006313">
    <property type="term" value="P:DNA transposition"/>
    <property type="evidence" value="ECO:0007669"/>
    <property type="project" value="InterPro"/>
</dbReference>
<dbReference type="GO" id="GO:0004803">
    <property type="term" value="F:transposase activity"/>
    <property type="evidence" value="ECO:0007669"/>
    <property type="project" value="InterPro"/>
</dbReference>
<dbReference type="Gene3D" id="3.30.70.1290">
    <property type="entry name" value="Transposase IS200-like"/>
    <property type="match status" value="1"/>
</dbReference>
<keyword evidence="3" id="KW-1185">Reference proteome</keyword>
<dbReference type="SMART" id="SM01321">
    <property type="entry name" value="Y1_Tnp"/>
    <property type="match status" value="1"/>
</dbReference>
<dbReference type="Proteomes" id="UP000192920">
    <property type="component" value="Unassembled WGS sequence"/>
</dbReference>
<evidence type="ECO:0000313" key="3">
    <source>
        <dbReference type="Proteomes" id="UP000192920"/>
    </source>
</evidence>
<dbReference type="EMBL" id="FXAG01000002">
    <property type="protein sequence ID" value="SME99639.1"/>
    <property type="molecule type" value="Genomic_DNA"/>
</dbReference>
<dbReference type="PANTHER" id="PTHR33360">
    <property type="entry name" value="TRANSPOSASE FOR INSERTION SEQUENCE ELEMENT IS200"/>
    <property type="match status" value="1"/>
</dbReference>
<proteinExistence type="predicted"/>